<feature type="domain" description="TerD" evidence="1">
    <location>
        <begin position="7"/>
        <end position="174"/>
    </location>
</feature>
<dbReference type="PANTHER" id="PTHR32097:SF17">
    <property type="entry name" value="CAMP-BINDING PROTEIN 1-RELATED"/>
    <property type="match status" value="1"/>
</dbReference>
<comment type="caution">
    <text evidence="2">The sequence shown here is derived from an EMBL/GenBank/DDBJ whole genome shotgun (WGS) entry which is preliminary data.</text>
</comment>
<dbReference type="RefSeq" id="WP_345267465.1">
    <property type="nucleotide sequence ID" value="NZ_BAABIM010000003.1"/>
</dbReference>
<dbReference type="CDD" id="cd06974">
    <property type="entry name" value="TerD_like"/>
    <property type="match status" value="1"/>
</dbReference>
<dbReference type="Proteomes" id="UP001500621">
    <property type="component" value="Unassembled WGS sequence"/>
</dbReference>
<dbReference type="InterPro" id="IPR051324">
    <property type="entry name" value="Stress/Tellurium_Resist"/>
</dbReference>
<dbReference type="InterPro" id="IPR003325">
    <property type="entry name" value="TerD"/>
</dbReference>
<gene>
    <name evidence="2" type="ORF">GCM10023226_31020</name>
</gene>
<evidence type="ECO:0000259" key="1">
    <source>
        <dbReference type="Pfam" id="PF02342"/>
    </source>
</evidence>
<dbReference type="PANTHER" id="PTHR32097">
    <property type="entry name" value="CAMP-BINDING PROTEIN 1-RELATED"/>
    <property type="match status" value="1"/>
</dbReference>
<dbReference type="Pfam" id="PF02342">
    <property type="entry name" value="TerD"/>
    <property type="match status" value="1"/>
</dbReference>
<keyword evidence="3" id="KW-1185">Reference proteome</keyword>
<protein>
    <submittedName>
        <fullName evidence="2">TerD family protein</fullName>
    </submittedName>
</protein>
<sequence length="191" mass="20158">MVQMIAEQRLAVADEAGHALTRVRMGLSWDKERGGGVIGATADVDLDATALQFAGGRLFDLAFYNNLRTRDGSVEHLGDNRSGSGAGDDETIAVDLGAVHGPVDTILFLVSSYRGQALEWVTNAACHLSTEDGTELAHFTLTQGPRETGVVMAALTRGDAGDPWTLEAVGRGVPITVPTQGLEALAPFVQR</sequence>
<accession>A0ABP8WMR9</accession>
<reference evidence="3" key="1">
    <citation type="journal article" date="2019" name="Int. J. Syst. Evol. Microbiol.">
        <title>The Global Catalogue of Microorganisms (GCM) 10K type strain sequencing project: providing services to taxonomists for standard genome sequencing and annotation.</title>
        <authorList>
            <consortium name="The Broad Institute Genomics Platform"/>
            <consortium name="The Broad Institute Genome Sequencing Center for Infectious Disease"/>
            <person name="Wu L."/>
            <person name="Ma J."/>
        </authorList>
    </citation>
    <scope>NUCLEOTIDE SEQUENCE [LARGE SCALE GENOMIC DNA]</scope>
    <source>
        <strain evidence="3">JCM 18127</strain>
    </source>
</reference>
<proteinExistence type="predicted"/>
<dbReference type="EMBL" id="BAABIM010000003">
    <property type="protein sequence ID" value="GAA4690947.1"/>
    <property type="molecule type" value="Genomic_DNA"/>
</dbReference>
<organism evidence="2 3">
    <name type="scientific">Nocardioides nanhaiensis</name>
    <dbReference type="NCBI Taxonomy" id="1476871"/>
    <lineage>
        <taxon>Bacteria</taxon>
        <taxon>Bacillati</taxon>
        <taxon>Actinomycetota</taxon>
        <taxon>Actinomycetes</taxon>
        <taxon>Propionibacteriales</taxon>
        <taxon>Nocardioidaceae</taxon>
        <taxon>Nocardioides</taxon>
    </lineage>
</organism>
<evidence type="ECO:0000313" key="2">
    <source>
        <dbReference type="EMBL" id="GAA4690947.1"/>
    </source>
</evidence>
<name>A0ABP8WMR9_9ACTN</name>
<dbReference type="Gene3D" id="2.60.60.30">
    <property type="entry name" value="sav2460 like domains"/>
    <property type="match status" value="1"/>
</dbReference>
<evidence type="ECO:0000313" key="3">
    <source>
        <dbReference type="Proteomes" id="UP001500621"/>
    </source>
</evidence>